<feature type="transmembrane region" description="Helical" evidence="8">
    <location>
        <begin position="37"/>
        <end position="56"/>
    </location>
</feature>
<dbReference type="Proteomes" id="UP000324324">
    <property type="component" value="Unassembled WGS sequence"/>
</dbReference>
<evidence type="ECO:0000313" key="10">
    <source>
        <dbReference type="Proteomes" id="UP000324324"/>
    </source>
</evidence>
<sequence length="297" mass="31283">MSPALLMVPDFSLILIGWLLVRYTSFDRAFWSGVERLVYFVLFPALLLQATNSAVFDFSTTSAMLGLAVLTTVFGMAAGYAVKWVLRPNPVDFASGLQTAFRFNSYIALALASRLGGSEGLAMMAVIVGCVVPMCNVAAVWALARHGEARLWRELARNPLILATAGGLITNLLGLHPPEVLGMTLARLGSASTALGLMTVGAGLQMRGAVGTIGPVAWWTGVKLLAMPAFAWAVGRHLPLSPLQLQIAVLYAAMPTASSAYILAVRMGGNGPMVAAAISAMTVSAIFTAPMWLALVS</sequence>
<gene>
    <name evidence="9" type="ORF">F1599_00530</name>
</gene>
<evidence type="ECO:0000256" key="4">
    <source>
        <dbReference type="ARBA" id="ARBA00022475"/>
    </source>
</evidence>
<keyword evidence="3" id="KW-0813">Transport</keyword>
<evidence type="ECO:0000256" key="6">
    <source>
        <dbReference type="ARBA" id="ARBA00022989"/>
    </source>
</evidence>
<feature type="transmembrane region" description="Helical" evidence="8">
    <location>
        <begin position="216"/>
        <end position="235"/>
    </location>
</feature>
<dbReference type="Gene3D" id="1.20.1530.20">
    <property type="match status" value="1"/>
</dbReference>
<accession>A0A5M8BFZ1</accession>
<evidence type="ECO:0000256" key="3">
    <source>
        <dbReference type="ARBA" id="ARBA00022448"/>
    </source>
</evidence>
<feature type="transmembrane region" description="Helical" evidence="8">
    <location>
        <begin position="185"/>
        <end position="204"/>
    </location>
</feature>
<keyword evidence="10" id="KW-1185">Reference proteome</keyword>
<evidence type="ECO:0000256" key="7">
    <source>
        <dbReference type="ARBA" id="ARBA00023136"/>
    </source>
</evidence>
<dbReference type="EMBL" id="VWRN01000003">
    <property type="protein sequence ID" value="KAA6133341.1"/>
    <property type="molecule type" value="Genomic_DNA"/>
</dbReference>
<keyword evidence="4" id="KW-1003">Cell membrane</keyword>
<evidence type="ECO:0000256" key="2">
    <source>
        <dbReference type="ARBA" id="ARBA00010145"/>
    </source>
</evidence>
<evidence type="ECO:0000313" key="9">
    <source>
        <dbReference type="EMBL" id="KAA6133341.1"/>
    </source>
</evidence>
<protein>
    <submittedName>
        <fullName evidence="9">AEC family transporter</fullName>
    </submittedName>
</protein>
<organism evidence="9 10">
    <name type="scientific">Cupriavidus cauae</name>
    <dbReference type="NCBI Taxonomy" id="2608999"/>
    <lineage>
        <taxon>Bacteria</taxon>
        <taxon>Pseudomonadati</taxon>
        <taxon>Pseudomonadota</taxon>
        <taxon>Betaproteobacteria</taxon>
        <taxon>Burkholderiales</taxon>
        <taxon>Burkholderiaceae</taxon>
        <taxon>Cupriavidus</taxon>
    </lineage>
</organism>
<dbReference type="PANTHER" id="PTHR36838:SF4">
    <property type="entry name" value="AUXIN EFFLUX CARRIER FAMILY PROTEIN"/>
    <property type="match status" value="1"/>
</dbReference>
<feature type="transmembrane region" description="Helical" evidence="8">
    <location>
        <begin position="62"/>
        <end position="82"/>
    </location>
</feature>
<comment type="caution">
    <text evidence="9">The sequence shown here is derived from an EMBL/GenBank/DDBJ whole genome shotgun (WGS) entry which is preliminary data.</text>
</comment>
<dbReference type="PANTHER" id="PTHR36838">
    <property type="entry name" value="AUXIN EFFLUX CARRIER FAMILY PROTEIN"/>
    <property type="match status" value="1"/>
</dbReference>
<dbReference type="InterPro" id="IPR038770">
    <property type="entry name" value="Na+/solute_symporter_sf"/>
</dbReference>
<comment type="subcellular location">
    <subcellularLocation>
        <location evidence="1">Cell membrane</location>
        <topology evidence="1">Multi-pass membrane protein</topology>
    </subcellularLocation>
</comment>
<proteinExistence type="inferred from homology"/>
<reference evidence="9 10" key="1">
    <citation type="submission" date="2019-09" db="EMBL/GenBank/DDBJ databases">
        <title>Isolation of a novel species in the genus Cupriavidus from patients with sepsis using whole genome sequencing.</title>
        <authorList>
            <person name="Kweon O.J."/>
            <person name="Lee M.-K."/>
        </authorList>
    </citation>
    <scope>NUCLEOTIDE SEQUENCE [LARGE SCALE GENOMIC DNA]</scope>
    <source>
        <strain evidence="9 10">MKL-01</strain>
    </source>
</reference>
<feature type="transmembrane region" description="Helical" evidence="8">
    <location>
        <begin position="121"/>
        <end position="143"/>
    </location>
</feature>
<dbReference type="InterPro" id="IPR004776">
    <property type="entry name" value="Mem_transp_PIN-like"/>
</dbReference>
<keyword evidence="6 8" id="KW-1133">Transmembrane helix</keyword>
<feature type="transmembrane region" description="Helical" evidence="8">
    <location>
        <begin position="6"/>
        <end position="25"/>
    </location>
</feature>
<name>A0A5M8BFZ1_9BURK</name>
<dbReference type="GO" id="GO:0055085">
    <property type="term" value="P:transmembrane transport"/>
    <property type="evidence" value="ECO:0007669"/>
    <property type="project" value="InterPro"/>
</dbReference>
<dbReference type="Pfam" id="PF03547">
    <property type="entry name" value="Mem_trans"/>
    <property type="match status" value="1"/>
</dbReference>
<evidence type="ECO:0000256" key="1">
    <source>
        <dbReference type="ARBA" id="ARBA00004651"/>
    </source>
</evidence>
<dbReference type="RefSeq" id="WP_150081637.1">
    <property type="nucleotide sequence ID" value="NZ_VWRN01000003.1"/>
</dbReference>
<dbReference type="GO" id="GO:0005886">
    <property type="term" value="C:plasma membrane"/>
    <property type="evidence" value="ECO:0007669"/>
    <property type="project" value="UniProtKB-SubCell"/>
</dbReference>
<evidence type="ECO:0000256" key="5">
    <source>
        <dbReference type="ARBA" id="ARBA00022692"/>
    </source>
</evidence>
<comment type="similarity">
    <text evidence="2">Belongs to the auxin efflux carrier (TC 2.A.69) family.</text>
</comment>
<feature type="transmembrane region" description="Helical" evidence="8">
    <location>
        <begin position="247"/>
        <end position="265"/>
    </location>
</feature>
<dbReference type="AlphaFoldDB" id="A0A5M8BFZ1"/>
<keyword evidence="7 8" id="KW-0472">Membrane</keyword>
<evidence type="ECO:0000256" key="8">
    <source>
        <dbReference type="SAM" id="Phobius"/>
    </source>
</evidence>
<feature type="transmembrane region" description="Helical" evidence="8">
    <location>
        <begin position="272"/>
        <end position="295"/>
    </location>
</feature>
<feature type="transmembrane region" description="Helical" evidence="8">
    <location>
        <begin position="155"/>
        <end position="173"/>
    </location>
</feature>
<keyword evidence="5 8" id="KW-0812">Transmembrane</keyword>